<dbReference type="AlphaFoldDB" id="A0A067PIW2"/>
<proteinExistence type="predicted"/>
<feature type="signal peptide" evidence="2">
    <location>
        <begin position="1"/>
        <end position="21"/>
    </location>
</feature>
<keyword evidence="4" id="KW-1185">Reference proteome</keyword>
<dbReference type="HOGENOM" id="CLU_1489233_0_0_1"/>
<evidence type="ECO:0000256" key="1">
    <source>
        <dbReference type="SAM" id="Phobius"/>
    </source>
</evidence>
<keyword evidence="1" id="KW-1133">Transmembrane helix</keyword>
<feature type="transmembrane region" description="Helical" evidence="1">
    <location>
        <begin position="162"/>
        <end position="180"/>
    </location>
</feature>
<keyword evidence="2" id="KW-0732">Signal</keyword>
<keyword evidence="1" id="KW-0812">Transmembrane</keyword>
<accession>A0A067PIW2</accession>
<keyword evidence="1" id="KW-0472">Membrane</keyword>
<feature type="chain" id="PRO_5001643221" evidence="2">
    <location>
        <begin position="22"/>
        <end position="181"/>
    </location>
</feature>
<gene>
    <name evidence="3" type="ORF">JAAARDRAFT_41713</name>
</gene>
<name>A0A067PIW2_9AGAM</name>
<evidence type="ECO:0000256" key="2">
    <source>
        <dbReference type="SAM" id="SignalP"/>
    </source>
</evidence>
<sequence length="181" mass="19018">MAILSLILLIASVFPLSGSLALPLGVSSSAIVDHSSVLVDIQTPTSTAVDIPIPTGSTLLAPTSSVIEMSISTDIATSTSTMGASLALPIPSLIPDDNRSEFFNHSAPEVVKDAKSFGCRLWCRYSLPGYPYVLNPNVNPGNVFGYMDKYASSSPLTVRARGVGFLLLVFGLGSVWLVMLA</sequence>
<dbReference type="EMBL" id="KL197754">
    <property type="protein sequence ID" value="KDQ50922.1"/>
    <property type="molecule type" value="Genomic_DNA"/>
</dbReference>
<evidence type="ECO:0000313" key="4">
    <source>
        <dbReference type="Proteomes" id="UP000027265"/>
    </source>
</evidence>
<dbReference type="InParanoid" id="A0A067PIW2"/>
<dbReference type="Proteomes" id="UP000027265">
    <property type="component" value="Unassembled WGS sequence"/>
</dbReference>
<evidence type="ECO:0000313" key="3">
    <source>
        <dbReference type="EMBL" id="KDQ50922.1"/>
    </source>
</evidence>
<protein>
    <submittedName>
        <fullName evidence="3">Uncharacterized protein</fullName>
    </submittedName>
</protein>
<organism evidence="3 4">
    <name type="scientific">Jaapia argillacea MUCL 33604</name>
    <dbReference type="NCBI Taxonomy" id="933084"/>
    <lineage>
        <taxon>Eukaryota</taxon>
        <taxon>Fungi</taxon>
        <taxon>Dikarya</taxon>
        <taxon>Basidiomycota</taxon>
        <taxon>Agaricomycotina</taxon>
        <taxon>Agaricomycetes</taxon>
        <taxon>Agaricomycetidae</taxon>
        <taxon>Jaapiales</taxon>
        <taxon>Jaapiaceae</taxon>
        <taxon>Jaapia</taxon>
    </lineage>
</organism>
<reference evidence="4" key="1">
    <citation type="journal article" date="2014" name="Proc. Natl. Acad. Sci. U.S.A.">
        <title>Extensive sampling of basidiomycete genomes demonstrates inadequacy of the white-rot/brown-rot paradigm for wood decay fungi.</title>
        <authorList>
            <person name="Riley R."/>
            <person name="Salamov A.A."/>
            <person name="Brown D.W."/>
            <person name="Nagy L.G."/>
            <person name="Floudas D."/>
            <person name="Held B.W."/>
            <person name="Levasseur A."/>
            <person name="Lombard V."/>
            <person name="Morin E."/>
            <person name="Otillar R."/>
            <person name="Lindquist E.A."/>
            <person name="Sun H."/>
            <person name="LaButti K.M."/>
            <person name="Schmutz J."/>
            <person name="Jabbour D."/>
            <person name="Luo H."/>
            <person name="Baker S.E."/>
            <person name="Pisabarro A.G."/>
            <person name="Walton J.D."/>
            <person name="Blanchette R.A."/>
            <person name="Henrissat B."/>
            <person name="Martin F."/>
            <person name="Cullen D."/>
            <person name="Hibbett D.S."/>
            <person name="Grigoriev I.V."/>
        </authorList>
    </citation>
    <scope>NUCLEOTIDE SEQUENCE [LARGE SCALE GENOMIC DNA]</scope>
    <source>
        <strain evidence="4">MUCL 33604</strain>
    </source>
</reference>